<dbReference type="CDD" id="cd06225">
    <property type="entry name" value="HAMP"/>
    <property type="match status" value="1"/>
</dbReference>
<evidence type="ECO:0000256" key="10">
    <source>
        <dbReference type="ARBA" id="ARBA00023012"/>
    </source>
</evidence>
<dbReference type="EMBL" id="LDPH01000006">
    <property type="protein sequence ID" value="KLV26907.1"/>
    <property type="molecule type" value="Genomic_DNA"/>
</dbReference>
<keyword evidence="3" id="KW-0597">Phosphoprotein</keyword>
<organism evidence="14 15">
    <name type="scientific">Niallia circulans</name>
    <name type="common">Bacillus circulans</name>
    <dbReference type="NCBI Taxonomy" id="1397"/>
    <lineage>
        <taxon>Bacteria</taxon>
        <taxon>Bacillati</taxon>
        <taxon>Bacillota</taxon>
        <taxon>Bacilli</taxon>
        <taxon>Bacillales</taxon>
        <taxon>Bacillaceae</taxon>
        <taxon>Niallia</taxon>
    </lineage>
</organism>
<evidence type="ECO:0000256" key="8">
    <source>
        <dbReference type="ARBA" id="ARBA00022840"/>
    </source>
</evidence>
<dbReference type="OrthoDB" id="9776552at2"/>
<evidence type="ECO:0000256" key="11">
    <source>
        <dbReference type="ARBA" id="ARBA00023136"/>
    </source>
</evidence>
<dbReference type="Gene3D" id="3.30.450.20">
    <property type="entry name" value="PAS domain"/>
    <property type="match status" value="1"/>
</dbReference>
<evidence type="ECO:0000256" key="12">
    <source>
        <dbReference type="SAM" id="Phobius"/>
    </source>
</evidence>
<dbReference type="InterPro" id="IPR050640">
    <property type="entry name" value="Bact_2-comp_sensor_kinase"/>
</dbReference>
<dbReference type="PATRIC" id="fig|1397.4.peg.4762"/>
<gene>
    <name evidence="14" type="ORF">ABW02_07980</name>
</gene>
<evidence type="ECO:0000256" key="9">
    <source>
        <dbReference type="ARBA" id="ARBA00022989"/>
    </source>
</evidence>
<dbReference type="InterPro" id="IPR036890">
    <property type="entry name" value="HATPase_C_sf"/>
</dbReference>
<evidence type="ECO:0000313" key="14">
    <source>
        <dbReference type="EMBL" id="KLV26907.1"/>
    </source>
</evidence>
<keyword evidence="6" id="KW-0547">Nucleotide-binding</keyword>
<evidence type="ECO:0000256" key="2">
    <source>
        <dbReference type="ARBA" id="ARBA00022475"/>
    </source>
</evidence>
<evidence type="ECO:0000259" key="13">
    <source>
        <dbReference type="PROSITE" id="PS50885"/>
    </source>
</evidence>
<keyword evidence="10" id="KW-0902">Two-component regulatory system</keyword>
<keyword evidence="11 12" id="KW-0472">Membrane</keyword>
<dbReference type="InterPro" id="IPR003660">
    <property type="entry name" value="HAMP_dom"/>
</dbReference>
<dbReference type="RefSeq" id="WP_047941440.1">
    <property type="nucleotide sequence ID" value="NZ_JARTLH010000013.1"/>
</dbReference>
<dbReference type="Pfam" id="PF06580">
    <property type="entry name" value="His_kinase"/>
    <property type="match status" value="1"/>
</dbReference>
<evidence type="ECO:0000256" key="5">
    <source>
        <dbReference type="ARBA" id="ARBA00022692"/>
    </source>
</evidence>
<dbReference type="Gene3D" id="3.30.565.10">
    <property type="entry name" value="Histidine kinase-like ATPase, C-terminal domain"/>
    <property type="match status" value="1"/>
</dbReference>
<keyword evidence="15" id="KW-1185">Reference proteome</keyword>
<proteinExistence type="predicted"/>
<dbReference type="AlphaFoldDB" id="A0A0J1ILQ7"/>
<keyword evidence="8" id="KW-0067">ATP-binding</keyword>
<dbReference type="SUPFAM" id="SSF55874">
    <property type="entry name" value="ATPase domain of HSP90 chaperone/DNA topoisomerase II/histidine kinase"/>
    <property type="match status" value="1"/>
</dbReference>
<reference evidence="14 15" key="1">
    <citation type="submission" date="2015-05" db="EMBL/GenBank/DDBJ databases">
        <title>Whole genome sequence and identification of bacterial endophytes from Costus igneus.</title>
        <authorList>
            <person name="Lee Y.P."/>
            <person name="Gan H.M."/>
            <person name="Eng W."/>
            <person name="Wheatley M.S."/>
            <person name="Caraballo A."/>
            <person name="Polter S."/>
            <person name="Savka M.A."/>
            <person name="Hudson A.O."/>
        </authorList>
    </citation>
    <scope>NUCLEOTIDE SEQUENCE [LARGE SCALE GENOMIC DNA]</scope>
    <source>
        <strain evidence="14 15">RIT379</strain>
    </source>
</reference>
<keyword evidence="7 14" id="KW-0418">Kinase</keyword>
<evidence type="ECO:0000256" key="4">
    <source>
        <dbReference type="ARBA" id="ARBA00022679"/>
    </source>
</evidence>
<dbReference type="PANTHER" id="PTHR34220:SF11">
    <property type="entry name" value="SENSOR PROTEIN KINASE HPTS"/>
    <property type="match status" value="1"/>
</dbReference>
<name>A0A0J1ILQ7_NIACI</name>
<keyword evidence="4" id="KW-0808">Transferase</keyword>
<dbReference type="GO" id="GO:0000155">
    <property type="term" value="F:phosphorelay sensor kinase activity"/>
    <property type="evidence" value="ECO:0007669"/>
    <property type="project" value="InterPro"/>
</dbReference>
<evidence type="ECO:0000256" key="7">
    <source>
        <dbReference type="ARBA" id="ARBA00022777"/>
    </source>
</evidence>
<keyword evidence="9 12" id="KW-1133">Transmembrane helix</keyword>
<dbReference type="GO" id="GO:0005886">
    <property type="term" value="C:plasma membrane"/>
    <property type="evidence" value="ECO:0007669"/>
    <property type="project" value="UniProtKB-SubCell"/>
</dbReference>
<comment type="caution">
    <text evidence="14">The sequence shown here is derived from an EMBL/GenBank/DDBJ whole genome shotgun (WGS) entry which is preliminary data.</text>
</comment>
<feature type="domain" description="HAMP" evidence="13">
    <location>
        <begin position="313"/>
        <end position="365"/>
    </location>
</feature>
<keyword evidence="5 12" id="KW-0812">Transmembrane</keyword>
<accession>A0A0J1ILQ7</accession>
<dbReference type="PANTHER" id="PTHR34220">
    <property type="entry name" value="SENSOR HISTIDINE KINASE YPDA"/>
    <property type="match status" value="1"/>
</dbReference>
<dbReference type="GO" id="GO:0005524">
    <property type="term" value="F:ATP binding"/>
    <property type="evidence" value="ECO:0007669"/>
    <property type="project" value="UniProtKB-KW"/>
</dbReference>
<dbReference type="Pfam" id="PF00672">
    <property type="entry name" value="HAMP"/>
    <property type="match status" value="1"/>
</dbReference>
<evidence type="ECO:0000256" key="3">
    <source>
        <dbReference type="ARBA" id="ARBA00022553"/>
    </source>
</evidence>
<comment type="subcellular location">
    <subcellularLocation>
        <location evidence="1">Cell membrane</location>
        <topology evidence="1">Multi-pass membrane protein</topology>
    </subcellularLocation>
</comment>
<sequence>MKSIQSRLFFMLLAFIILPYFLTVLIIYGYTKDSVEQHELQNSKEQLDKLSKELEQYFNDMINLPYILYRNPDFFRIFTNGYEDSIYFNPIAMEENIETFFLMRSEIRQIRFYLDKNKESFTIYNGMISARKPQNDFMKLDSMQELIHSNSRFLIEPPHTIGNYNNAAIIPESDKTEVMTIHHKILDPLSKEFLGVITIDMDLDKYAQICRNLLQEKGDSIYLLNEHDIVMYTNVHSLIGKTADEKFLHASQDKSNDIILSKTLSKPLHQWKIVKVTPSDRLFYDARQTAYTNILVGIGVGVLGLLMISILAYYISRPIKVLSQKVLSIKGGNLNIPFTDNREDEIGHLEKHMKEMLERINLHIDREYKLEIENRKNQLRALKSQVNPHFLFNALQSIGAVALQNNSPKIYQLVTSLSKMMRYSIRADQWVLIREELDYIKAYLTLQRERFGSKLNYSIQISEAIQGIKIPSMILQPLVENYFKHCYEQGYFDSSLNITGEIKEDFLYLIVENDYSSLSAEELETLRSNIYRAPYAGEFSHEHIGLKNIHDRLLLNYESKAGLEIATNERQGFIVKLYIPMQN</sequence>
<dbReference type="Gene3D" id="1.10.8.500">
    <property type="entry name" value="HAMP domain in histidine kinase"/>
    <property type="match status" value="1"/>
</dbReference>
<dbReference type="PROSITE" id="PS50885">
    <property type="entry name" value="HAMP"/>
    <property type="match status" value="1"/>
</dbReference>
<dbReference type="Proteomes" id="UP000036045">
    <property type="component" value="Unassembled WGS sequence"/>
</dbReference>
<feature type="transmembrane region" description="Helical" evidence="12">
    <location>
        <begin position="7"/>
        <end position="30"/>
    </location>
</feature>
<dbReference type="SUPFAM" id="SSF158472">
    <property type="entry name" value="HAMP domain-like"/>
    <property type="match status" value="1"/>
</dbReference>
<evidence type="ECO:0000313" key="15">
    <source>
        <dbReference type="Proteomes" id="UP000036045"/>
    </source>
</evidence>
<evidence type="ECO:0000256" key="1">
    <source>
        <dbReference type="ARBA" id="ARBA00004651"/>
    </source>
</evidence>
<feature type="transmembrane region" description="Helical" evidence="12">
    <location>
        <begin position="294"/>
        <end position="315"/>
    </location>
</feature>
<keyword evidence="2" id="KW-1003">Cell membrane</keyword>
<protein>
    <submittedName>
        <fullName evidence="14">Histidine kinase</fullName>
    </submittedName>
</protein>
<dbReference type="SMART" id="SM00304">
    <property type="entry name" value="HAMP"/>
    <property type="match status" value="1"/>
</dbReference>
<dbReference type="InterPro" id="IPR010559">
    <property type="entry name" value="Sig_transdc_His_kin_internal"/>
</dbReference>
<evidence type="ECO:0000256" key="6">
    <source>
        <dbReference type="ARBA" id="ARBA00022741"/>
    </source>
</evidence>